<comment type="caution">
    <text evidence="1">The sequence shown here is derived from an EMBL/GenBank/DDBJ whole genome shotgun (WGS) entry which is preliminary data.</text>
</comment>
<keyword evidence="2" id="KW-1185">Reference proteome</keyword>
<sequence>MEKKKEQYGALWRKRIKDSSTSYSLFNEMQNILQFEYESFYVDVVLYLFFSLSISSRSENDFLNGSHEFCLFLQEMLCGFVKNNKKKEQSHISKMAHLKAFHRSLGFTFKKTAGKQSMGNNLKCC</sequence>
<accession>A0AAV4T0D2</accession>
<proteinExistence type="predicted"/>
<protein>
    <submittedName>
        <fullName evidence="1">Uncharacterized protein</fullName>
    </submittedName>
</protein>
<organism evidence="1 2">
    <name type="scientific">Caerostris darwini</name>
    <dbReference type="NCBI Taxonomy" id="1538125"/>
    <lineage>
        <taxon>Eukaryota</taxon>
        <taxon>Metazoa</taxon>
        <taxon>Ecdysozoa</taxon>
        <taxon>Arthropoda</taxon>
        <taxon>Chelicerata</taxon>
        <taxon>Arachnida</taxon>
        <taxon>Araneae</taxon>
        <taxon>Araneomorphae</taxon>
        <taxon>Entelegynae</taxon>
        <taxon>Araneoidea</taxon>
        <taxon>Araneidae</taxon>
        <taxon>Caerostris</taxon>
    </lineage>
</organism>
<evidence type="ECO:0000313" key="1">
    <source>
        <dbReference type="EMBL" id="GIY39529.1"/>
    </source>
</evidence>
<reference evidence="1 2" key="1">
    <citation type="submission" date="2021-06" db="EMBL/GenBank/DDBJ databases">
        <title>Caerostris darwini draft genome.</title>
        <authorList>
            <person name="Kono N."/>
            <person name="Arakawa K."/>
        </authorList>
    </citation>
    <scope>NUCLEOTIDE SEQUENCE [LARGE SCALE GENOMIC DNA]</scope>
</reference>
<gene>
    <name evidence="1" type="ORF">CDAR_539101</name>
</gene>
<dbReference type="EMBL" id="BPLQ01008818">
    <property type="protein sequence ID" value="GIY39529.1"/>
    <property type="molecule type" value="Genomic_DNA"/>
</dbReference>
<dbReference type="AlphaFoldDB" id="A0AAV4T0D2"/>
<evidence type="ECO:0000313" key="2">
    <source>
        <dbReference type="Proteomes" id="UP001054837"/>
    </source>
</evidence>
<name>A0AAV4T0D2_9ARAC</name>
<dbReference type="Proteomes" id="UP001054837">
    <property type="component" value="Unassembled WGS sequence"/>
</dbReference>